<keyword evidence="10" id="KW-1185">Reference proteome</keyword>
<evidence type="ECO:0000259" key="8">
    <source>
        <dbReference type="Pfam" id="PF13359"/>
    </source>
</evidence>
<dbReference type="InterPro" id="IPR027806">
    <property type="entry name" value="HARBI1_dom"/>
</dbReference>
<dbReference type="Pfam" id="PF13359">
    <property type="entry name" value="DDE_Tnp_4"/>
    <property type="match status" value="1"/>
</dbReference>
<dbReference type="Proteomes" id="UP001530400">
    <property type="component" value="Unassembled WGS sequence"/>
</dbReference>
<keyword evidence="6" id="KW-0378">Hydrolase</keyword>
<accession>A0ABD3NPW9</accession>
<evidence type="ECO:0000256" key="1">
    <source>
        <dbReference type="ARBA" id="ARBA00001968"/>
    </source>
</evidence>
<name>A0ABD3NPW9_9STRA</name>
<comment type="cofactor">
    <cofactor evidence="1">
        <name>a divalent metal cation</name>
        <dbReference type="ChEBI" id="CHEBI:60240"/>
    </cofactor>
</comment>
<gene>
    <name evidence="9" type="ORF">ACHAWO_000820</name>
</gene>
<reference evidence="9 10" key="1">
    <citation type="submission" date="2024-10" db="EMBL/GenBank/DDBJ databases">
        <title>Updated reference genomes for cyclostephanoid diatoms.</title>
        <authorList>
            <person name="Roberts W.R."/>
            <person name="Alverson A.J."/>
        </authorList>
    </citation>
    <scope>NUCLEOTIDE SEQUENCE [LARGE SCALE GENOMIC DNA]</scope>
    <source>
        <strain evidence="9 10">AJA010-31</strain>
    </source>
</reference>
<comment type="similarity">
    <text evidence="3">Belongs to the HARBI1 family.</text>
</comment>
<dbReference type="PANTHER" id="PTHR22930">
    <property type="match status" value="1"/>
</dbReference>
<dbReference type="GO" id="GO:0004518">
    <property type="term" value="F:nuclease activity"/>
    <property type="evidence" value="ECO:0007669"/>
    <property type="project" value="UniProtKB-KW"/>
</dbReference>
<evidence type="ECO:0000313" key="10">
    <source>
        <dbReference type="Proteomes" id="UP001530400"/>
    </source>
</evidence>
<dbReference type="EMBL" id="JALLPJ020001037">
    <property type="protein sequence ID" value="KAL3777558.1"/>
    <property type="molecule type" value="Genomic_DNA"/>
</dbReference>
<organism evidence="9 10">
    <name type="scientific">Cyclotella atomus</name>
    <dbReference type="NCBI Taxonomy" id="382360"/>
    <lineage>
        <taxon>Eukaryota</taxon>
        <taxon>Sar</taxon>
        <taxon>Stramenopiles</taxon>
        <taxon>Ochrophyta</taxon>
        <taxon>Bacillariophyta</taxon>
        <taxon>Coscinodiscophyceae</taxon>
        <taxon>Thalassiosirophycidae</taxon>
        <taxon>Stephanodiscales</taxon>
        <taxon>Stephanodiscaceae</taxon>
        <taxon>Cyclotella</taxon>
    </lineage>
</organism>
<evidence type="ECO:0000256" key="4">
    <source>
        <dbReference type="ARBA" id="ARBA00022722"/>
    </source>
</evidence>
<sequence length="461" mass="53317">MPKQSRRDRAYSAARRAFRAATALFLAQHNVDDQPLLDLSDPNPITLTFLGVSRNLNRIKNTRYFENRVHRKSSIEEAVFEDDLRVCEDGSHWLNDAEFKRKYRVSREVLDKITAAIEHNDVFKKGKRGPHQMPVKHQLMTLLQFLGKEGESNASQRSVFKTSYGRNEKNRKRVVKALSSIRNDYICWPDENERKAIAARIEKEFFLPNCIGMMDGTLLPLGIAPSSDDKADYHGRKFPYSLTVLVINDDKRIIRAYLSGYPGSTHDNRLWRNMTQNQRSENFFGESEYVMSDTAFEPSGICVPAYKCEEGFLQDPDKEKFNRCLSSPRVITEHTMGLWKGRFPWLRNIRMRITNDKKSLARILRYIDATIVLHNMIIMFGEEDSEDDPWNVNDETLSDIDDATRMPERDVLDLPLPVGALPGTRREQLKNYVREHFVPSFNYRRRNSISSSGSSNSDGSY</sequence>
<dbReference type="PANTHER" id="PTHR22930:SF85">
    <property type="entry name" value="GH03217P-RELATED"/>
    <property type="match status" value="1"/>
</dbReference>
<keyword evidence="5" id="KW-0479">Metal-binding</keyword>
<evidence type="ECO:0000256" key="2">
    <source>
        <dbReference type="ARBA" id="ARBA00004123"/>
    </source>
</evidence>
<evidence type="ECO:0000256" key="7">
    <source>
        <dbReference type="ARBA" id="ARBA00023242"/>
    </source>
</evidence>
<evidence type="ECO:0000313" key="9">
    <source>
        <dbReference type="EMBL" id="KAL3777558.1"/>
    </source>
</evidence>
<comment type="subcellular location">
    <subcellularLocation>
        <location evidence="2">Nucleus</location>
    </subcellularLocation>
</comment>
<comment type="caution">
    <text evidence="9">The sequence shown here is derived from an EMBL/GenBank/DDBJ whole genome shotgun (WGS) entry which is preliminary data.</text>
</comment>
<protein>
    <recommendedName>
        <fullName evidence="8">DDE Tnp4 domain-containing protein</fullName>
    </recommendedName>
</protein>
<dbReference type="GO" id="GO:0016787">
    <property type="term" value="F:hydrolase activity"/>
    <property type="evidence" value="ECO:0007669"/>
    <property type="project" value="UniProtKB-KW"/>
</dbReference>
<keyword evidence="7" id="KW-0539">Nucleus</keyword>
<dbReference type="GO" id="GO:0046872">
    <property type="term" value="F:metal ion binding"/>
    <property type="evidence" value="ECO:0007669"/>
    <property type="project" value="UniProtKB-KW"/>
</dbReference>
<feature type="domain" description="DDE Tnp4" evidence="8">
    <location>
        <begin position="214"/>
        <end position="375"/>
    </location>
</feature>
<dbReference type="GO" id="GO:0005634">
    <property type="term" value="C:nucleus"/>
    <property type="evidence" value="ECO:0007669"/>
    <property type="project" value="UniProtKB-SubCell"/>
</dbReference>
<evidence type="ECO:0000256" key="5">
    <source>
        <dbReference type="ARBA" id="ARBA00022723"/>
    </source>
</evidence>
<dbReference type="InterPro" id="IPR045249">
    <property type="entry name" value="HARBI1-like"/>
</dbReference>
<evidence type="ECO:0000256" key="3">
    <source>
        <dbReference type="ARBA" id="ARBA00006958"/>
    </source>
</evidence>
<keyword evidence="4" id="KW-0540">Nuclease</keyword>
<dbReference type="AlphaFoldDB" id="A0ABD3NPW9"/>
<evidence type="ECO:0000256" key="6">
    <source>
        <dbReference type="ARBA" id="ARBA00022801"/>
    </source>
</evidence>
<proteinExistence type="inferred from homology"/>